<sequence>MKGDDAVEWYDILSLVLSCIGFPTVCVIAYKSLYKRIKDADIKRTATQEGIQALLRAQMISEYNKALDKGYAAIYAKQNFENVWKKYHSLGVNGVMDDIHDKYMDLPDRKELLNNEHKLESKN</sequence>
<evidence type="ECO:0000256" key="1">
    <source>
        <dbReference type="SAM" id="Phobius"/>
    </source>
</evidence>
<protein>
    <submittedName>
        <fullName evidence="2">Uncharacterized protein</fullName>
    </submittedName>
</protein>
<dbReference type="Proteomes" id="UP000824109">
    <property type="component" value="Unassembled WGS sequence"/>
</dbReference>
<keyword evidence="1" id="KW-0472">Membrane</keyword>
<gene>
    <name evidence="2" type="ORF">IAA61_00040</name>
</gene>
<organism evidence="2 3">
    <name type="scientific">Candidatus Ornithomonoglobus merdipullorum</name>
    <dbReference type="NCBI Taxonomy" id="2840895"/>
    <lineage>
        <taxon>Bacteria</taxon>
        <taxon>Bacillati</taxon>
        <taxon>Bacillota</taxon>
        <taxon>Clostridia</taxon>
        <taxon>Candidatus Ornithomonoglobus</taxon>
    </lineage>
</organism>
<keyword evidence="1" id="KW-1133">Transmembrane helix</keyword>
<reference evidence="2" key="2">
    <citation type="journal article" date="2021" name="PeerJ">
        <title>Extensive microbial diversity within the chicken gut microbiome revealed by metagenomics and culture.</title>
        <authorList>
            <person name="Gilroy R."/>
            <person name="Ravi A."/>
            <person name="Getino M."/>
            <person name="Pursley I."/>
            <person name="Horton D.L."/>
            <person name="Alikhan N.F."/>
            <person name="Baker D."/>
            <person name="Gharbi K."/>
            <person name="Hall N."/>
            <person name="Watson M."/>
            <person name="Adriaenssens E.M."/>
            <person name="Foster-Nyarko E."/>
            <person name="Jarju S."/>
            <person name="Secka A."/>
            <person name="Antonio M."/>
            <person name="Oren A."/>
            <person name="Chaudhuri R.R."/>
            <person name="La Ragione R."/>
            <person name="Hildebrand F."/>
            <person name="Pallen M.J."/>
        </authorList>
    </citation>
    <scope>NUCLEOTIDE SEQUENCE</scope>
    <source>
        <strain evidence="2">USAMLcec3-3695</strain>
    </source>
</reference>
<reference evidence="2" key="1">
    <citation type="submission" date="2020-10" db="EMBL/GenBank/DDBJ databases">
        <authorList>
            <person name="Gilroy R."/>
        </authorList>
    </citation>
    <scope>NUCLEOTIDE SEQUENCE</scope>
    <source>
        <strain evidence="2">USAMLcec3-3695</strain>
    </source>
</reference>
<dbReference type="EMBL" id="DVNB01000002">
    <property type="protein sequence ID" value="HIU56181.1"/>
    <property type="molecule type" value="Genomic_DNA"/>
</dbReference>
<proteinExistence type="predicted"/>
<name>A0A9D1SDJ1_9FIRM</name>
<evidence type="ECO:0000313" key="2">
    <source>
        <dbReference type="EMBL" id="HIU56181.1"/>
    </source>
</evidence>
<evidence type="ECO:0000313" key="3">
    <source>
        <dbReference type="Proteomes" id="UP000824109"/>
    </source>
</evidence>
<feature type="transmembrane region" description="Helical" evidence="1">
    <location>
        <begin position="12"/>
        <end position="34"/>
    </location>
</feature>
<dbReference type="AlphaFoldDB" id="A0A9D1SDJ1"/>
<comment type="caution">
    <text evidence="2">The sequence shown here is derived from an EMBL/GenBank/DDBJ whole genome shotgun (WGS) entry which is preliminary data.</text>
</comment>
<keyword evidence="1" id="KW-0812">Transmembrane</keyword>
<accession>A0A9D1SDJ1</accession>